<dbReference type="InterPro" id="IPR002636">
    <property type="entry name" value="DUF29"/>
</dbReference>
<reference evidence="1" key="1">
    <citation type="submission" date="2019-03" db="EMBL/GenBank/DDBJ databases">
        <title>Afifella sp. nov., isolated from activated sludge.</title>
        <authorList>
            <person name="Li Q."/>
            <person name="Liu Y."/>
        </authorList>
    </citation>
    <scope>NUCLEOTIDE SEQUENCE</scope>
    <source>
        <strain evidence="1">L72</strain>
    </source>
</reference>
<dbReference type="PANTHER" id="PTHR34235">
    <property type="entry name" value="SLR1203 PROTEIN-RELATED"/>
    <property type="match status" value="1"/>
</dbReference>
<dbReference type="AlphaFoldDB" id="A0A964WVG3"/>
<dbReference type="Gene3D" id="1.20.1220.20">
    <property type="entry name" value="Uncharcterised protein PF01724"/>
    <property type="match status" value="1"/>
</dbReference>
<evidence type="ECO:0000313" key="2">
    <source>
        <dbReference type="Proteomes" id="UP000773614"/>
    </source>
</evidence>
<comment type="caution">
    <text evidence="1">The sequence shown here is derived from an EMBL/GenBank/DDBJ whole genome shotgun (WGS) entry which is preliminary data.</text>
</comment>
<proteinExistence type="predicted"/>
<organism evidence="1 2">
    <name type="scientific">Propylenella binzhouense</name>
    <dbReference type="NCBI Taxonomy" id="2555902"/>
    <lineage>
        <taxon>Bacteria</taxon>
        <taxon>Pseudomonadati</taxon>
        <taxon>Pseudomonadota</taxon>
        <taxon>Alphaproteobacteria</taxon>
        <taxon>Hyphomicrobiales</taxon>
        <taxon>Propylenellaceae</taxon>
        <taxon>Propylenella</taxon>
    </lineage>
</organism>
<accession>A0A964WVG3</accession>
<protein>
    <submittedName>
        <fullName evidence="1">DUF29 domain-containing protein</fullName>
    </submittedName>
</protein>
<keyword evidence="2" id="KW-1185">Reference proteome</keyword>
<dbReference type="Pfam" id="PF01724">
    <property type="entry name" value="DUF29"/>
    <property type="match status" value="1"/>
</dbReference>
<dbReference type="Proteomes" id="UP000773614">
    <property type="component" value="Unassembled WGS sequence"/>
</dbReference>
<name>A0A964WVG3_9HYPH</name>
<sequence length="181" mass="20391">MPGGRPLLRGPGAEPRLRHRFPGFRAGRSRVTAYQRDRTAWASEQARLLRARRLPEIDAANVAREIEGLAAEDVPVLRERIRILLTALLRWAYQPDLRSTALASTMAAQRWRIEAVLKDSASLRPLVADLVVEAYPEAKRLAVLESGLFDESFPEGLPFLPHEVLDFDFRPDPFGERENGA</sequence>
<dbReference type="EMBL" id="SPKJ01000096">
    <property type="protein sequence ID" value="MYZ49790.1"/>
    <property type="molecule type" value="Genomic_DNA"/>
</dbReference>
<evidence type="ECO:0000313" key="1">
    <source>
        <dbReference type="EMBL" id="MYZ49790.1"/>
    </source>
</evidence>
<gene>
    <name evidence="1" type="ORF">E4O86_18955</name>
</gene>